<name>A0AAQ4D8M0_AMBAM</name>
<dbReference type="Proteomes" id="UP001321473">
    <property type="component" value="Unassembled WGS sequence"/>
</dbReference>
<organism evidence="1 2">
    <name type="scientific">Amblyomma americanum</name>
    <name type="common">Lone star tick</name>
    <dbReference type="NCBI Taxonomy" id="6943"/>
    <lineage>
        <taxon>Eukaryota</taxon>
        <taxon>Metazoa</taxon>
        <taxon>Ecdysozoa</taxon>
        <taxon>Arthropoda</taxon>
        <taxon>Chelicerata</taxon>
        <taxon>Arachnida</taxon>
        <taxon>Acari</taxon>
        <taxon>Parasitiformes</taxon>
        <taxon>Ixodida</taxon>
        <taxon>Ixodoidea</taxon>
        <taxon>Ixodidae</taxon>
        <taxon>Amblyomminae</taxon>
        <taxon>Amblyomma</taxon>
    </lineage>
</organism>
<reference evidence="1 2" key="1">
    <citation type="journal article" date="2023" name="Arcadia Sci">
        <title>De novo assembly of a long-read Amblyomma americanum tick genome.</title>
        <authorList>
            <person name="Chou S."/>
            <person name="Poskanzer K.E."/>
            <person name="Rollins M."/>
            <person name="Thuy-Boun P.S."/>
        </authorList>
    </citation>
    <scope>NUCLEOTIDE SEQUENCE [LARGE SCALE GENOMIC DNA]</scope>
    <source>
        <strain evidence="1">F_SG_1</strain>
        <tissue evidence="1">Salivary glands</tissue>
    </source>
</reference>
<dbReference type="AlphaFoldDB" id="A0AAQ4D8M0"/>
<protein>
    <submittedName>
        <fullName evidence="1">Uncharacterized protein</fullName>
    </submittedName>
</protein>
<keyword evidence="2" id="KW-1185">Reference proteome</keyword>
<dbReference type="EMBL" id="JARKHS020033690">
    <property type="protein sequence ID" value="KAK8758810.1"/>
    <property type="molecule type" value="Genomic_DNA"/>
</dbReference>
<accession>A0AAQ4D8M0</accession>
<evidence type="ECO:0000313" key="2">
    <source>
        <dbReference type="Proteomes" id="UP001321473"/>
    </source>
</evidence>
<evidence type="ECO:0000313" key="1">
    <source>
        <dbReference type="EMBL" id="KAK8758810.1"/>
    </source>
</evidence>
<comment type="caution">
    <text evidence="1">The sequence shown here is derived from an EMBL/GenBank/DDBJ whole genome shotgun (WGS) entry which is preliminary data.</text>
</comment>
<gene>
    <name evidence="1" type="ORF">V5799_003559</name>
</gene>
<proteinExistence type="predicted"/>
<sequence length="126" mass="13565">MSRGGSLRSGTPSAASVSFFMVPATGVASTDEVQTGGPYVHGSYQRQTLSFGIAAMVALLLHRQSFVLISDPVDHWCKRPPQFSHLSVETWKNVGIPLDERGGYSQYYAYVHPTVGNGSGPTETFA</sequence>